<keyword evidence="2" id="KW-1185">Reference proteome</keyword>
<comment type="caution">
    <text evidence="1">The sequence shown here is derived from an EMBL/GenBank/DDBJ whole genome shotgun (WGS) entry which is preliminary data.</text>
</comment>
<proteinExistence type="predicted"/>
<dbReference type="EMBL" id="NKUB01000002">
    <property type="protein sequence ID" value="PYD70829.1"/>
    <property type="molecule type" value="Genomic_DNA"/>
</dbReference>
<accession>A0A2V4RPA2</accession>
<dbReference type="Proteomes" id="UP000247371">
    <property type="component" value="Unassembled WGS sequence"/>
</dbReference>
<gene>
    <name evidence="1" type="ORF">CFR76_02525</name>
</gene>
<reference evidence="1 2" key="1">
    <citation type="submission" date="2017-07" db="EMBL/GenBank/DDBJ databases">
        <title>A draft genome sequence of Komagataeibacter swingsii LMG 22125.</title>
        <authorList>
            <person name="Skraban J."/>
            <person name="Cleenwerck I."/>
            <person name="Vandamme P."/>
            <person name="Trcek J."/>
        </authorList>
    </citation>
    <scope>NUCLEOTIDE SEQUENCE [LARGE SCALE GENOMIC DNA]</scope>
    <source>
        <strain evidence="1 2">LMG 22125</strain>
    </source>
</reference>
<name>A0A2V4RPA2_9PROT</name>
<sequence>MLPGMPAARACRAGRIQGDMRLAATDRVLLIGHVDIPVFRVPLRQMDGAGHMLLCFHARIRSRACFGYGVDCL</sequence>
<evidence type="ECO:0000313" key="1">
    <source>
        <dbReference type="EMBL" id="PYD70829.1"/>
    </source>
</evidence>
<organism evidence="1 2">
    <name type="scientific">Komagataeibacter swingsii</name>
    <dbReference type="NCBI Taxonomy" id="215220"/>
    <lineage>
        <taxon>Bacteria</taxon>
        <taxon>Pseudomonadati</taxon>
        <taxon>Pseudomonadota</taxon>
        <taxon>Alphaproteobacteria</taxon>
        <taxon>Acetobacterales</taxon>
        <taxon>Acetobacteraceae</taxon>
        <taxon>Komagataeibacter</taxon>
    </lineage>
</organism>
<protein>
    <submittedName>
        <fullName evidence="1">Uncharacterized protein</fullName>
    </submittedName>
</protein>
<dbReference type="AlphaFoldDB" id="A0A2V4RPA2"/>
<evidence type="ECO:0000313" key="2">
    <source>
        <dbReference type="Proteomes" id="UP000247371"/>
    </source>
</evidence>